<comment type="caution">
    <text evidence="1">The sequence shown here is derived from an EMBL/GenBank/DDBJ whole genome shotgun (WGS) entry which is preliminary data.</text>
</comment>
<gene>
    <name evidence="1" type="ORF">C7379_10767</name>
</gene>
<evidence type="ECO:0000313" key="2">
    <source>
        <dbReference type="Proteomes" id="UP000245870"/>
    </source>
</evidence>
<proteinExistence type="predicted"/>
<dbReference type="EMBL" id="QENY01000007">
    <property type="protein sequence ID" value="PVX55088.1"/>
    <property type="molecule type" value="Genomic_DNA"/>
</dbReference>
<name>A0A2U0UBT9_9BACT</name>
<organism evidence="1 2">
    <name type="scientific">Hallella colorans</name>
    <dbReference type="NCBI Taxonomy" id="1703337"/>
    <lineage>
        <taxon>Bacteria</taxon>
        <taxon>Pseudomonadati</taxon>
        <taxon>Bacteroidota</taxon>
        <taxon>Bacteroidia</taxon>
        <taxon>Bacteroidales</taxon>
        <taxon>Prevotellaceae</taxon>
        <taxon>Hallella</taxon>
    </lineage>
</organism>
<reference evidence="1 2" key="1">
    <citation type="submission" date="2018-05" db="EMBL/GenBank/DDBJ databases">
        <title>Genomic Encyclopedia of Type Strains, Phase IV (KMG-IV): sequencing the most valuable type-strain genomes for metagenomic binning, comparative biology and taxonomic classification.</title>
        <authorList>
            <person name="Goeker M."/>
        </authorList>
    </citation>
    <scope>NUCLEOTIDE SEQUENCE [LARGE SCALE GENOMIC DNA]</scope>
    <source>
        <strain evidence="1 2">DSM 100333</strain>
    </source>
</reference>
<dbReference type="Proteomes" id="UP000245870">
    <property type="component" value="Unassembled WGS sequence"/>
</dbReference>
<sequence>MLPKIIDNTFLFCNKTTNCSVLASFPDRKEVFCICLIISSLKSPSVLLRLLPVRMPSRLRSNRGANGV</sequence>
<protein>
    <submittedName>
        <fullName evidence="1">Uncharacterized protein</fullName>
    </submittedName>
</protein>
<evidence type="ECO:0000313" key="1">
    <source>
        <dbReference type="EMBL" id="PVX55088.1"/>
    </source>
</evidence>
<keyword evidence="2" id="KW-1185">Reference proteome</keyword>
<dbReference type="AlphaFoldDB" id="A0A2U0UBT9"/>
<accession>A0A2U0UBT9</accession>